<evidence type="ECO:0000256" key="5">
    <source>
        <dbReference type="ARBA" id="ARBA00022944"/>
    </source>
</evidence>
<reference evidence="8 9" key="1">
    <citation type="journal article" date="2015" name="Int. J. Syst. Evol. Microbiol.">
        <title>Sporolactobacillus shoreae sp. nov. and Sporolactobacillus spathodeae sp. nov., two spore-forming lactic acid bacteria isolated from tree barks in Thailand.</title>
        <authorList>
            <person name="Thamacharoensuk T."/>
            <person name="Kitahara M."/>
            <person name="Ohkuma M."/>
            <person name="Thongchul N."/>
            <person name="Tanasupawat S."/>
        </authorList>
    </citation>
    <scope>NUCLEOTIDE SEQUENCE [LARGE SCALE GENOMIC DNA]</scope>
    <source>
        <strain evidence="8 9">BK92</strain>
    </source>
</reference>
<dbReference type="OrthoDB" id="396512at2"/>
<keyword evidence="3" id="KW-1003">Cell membrane</keyword>
<evidence type="ECO:0000256" key="3">
    <source>
        <dbReference type="ARBA" id="ARBA00022475"/>
    </source>
</evidence>
<dbReference type="InterPro" id="IPR051612">
    <property type="entry name" value="Teichoic_Acid_Biosynth"/>
</dbReference>
<evidence type="ECO:0000313" key="9">
    <source>
        <dbReference type="Proteomes" id="UP000298347"/>
    </source>
</evidence>
<dbReference type="GO" id="GO:0047355">
    <property type="term" value="F:CDP-glycerol glycerophosphotransferase activity"/>
    <property type="evidence" value="ECO:0007669"/>
    <property type="project" value="InterPro"/>
</dbReference>
<evidence type="ECO:0000256" key="6">
    <source>
        <dbReference type="ARBA" id="ARBA00023136"/>
    </source>
</evidence>
<organism evidence="8 9">
    <name type="scientific">Sporolactobacillus shoreae</name>
    <dbReference type="NCBI Taxonomy" id="1465501"/>
    <lineage>
        <taxon>Bacteria</taxon>
        <taxon>Bacillati</taxon>
        <taxon>Bacillota</taxon>
        <taxon>Bacilli</taxon>
        <taxon>Bacillales</taxon>
        <taxon>Sporolactobacillaceae</taxon>
        <taxon>Sporolactobacillus</taxon>
    </lineage>
</organism>
<dbReference type="Gene3D" id="3.40.50.12580">
    <property type="match status" value="1"/>
</dbReference>
<dbReference type="PANTHER" id="PTHR37316">
    <property type="entry name" value="TEICHOIC ACID GLYCEROL-PHOSPHATE PRIMASE"/>
    <property type="match status" value="1"/>
</dbReference>
<proteinExistence type="inferred from homology"/>
<dbReference type="InterPro" id="IPR043148">
    <property type="entry name" value="TagF_C"/>
</dbReference>
<keyword evidence="6 7" id="KW-0472">Membrane</keyword>
<gene>
    <name evidence="8" type="ORF">E4665_11430</name>
</gene>
<dbReference type="SUPFAM" id="SSF53756">
    <property type="entry name" value="UDP-Glycosyltransferase/glycogen phosphorylase"/>
    <property type="match status" value="1"/>
</dbReference>
<feature type="transmembrane region" description="Helical" evidence="7">
    <location>
        <begin position="21"/>
        <end position="39"/>
    </location>
</feature>
<comment type="caution">
    <text evidence="8">The sequence shown here is derived from an EMBL/GenBank/DDBJ whole genome shotgun (WGS) entry which is preliminary data.</text>
</comment>
<dbReference type="PANTHER" id="PTHR37316:SF3">
    <property type="entry name" value="TEICHOIC ACID GLYCEROL-PHOSPHATE TRANSFERASE"/>
    <property type="match status" value="1"/>
</dbReference>
<dbReference type="InterPro" id="IPR007554">
    <property type="entry name" value="Glycerophosphate_synth"/>
</dbReference>
<dbReference type="Pfam" id="PF04464">
    <property type="entry name" value="Glyphos_transf"/>
    <property type="match status" value="1"/>
</dbReference>
<dbReference type="EMBL" id="SRJD01000012">
    <property type="protein sequence ID" value="TGA97706.1"/>
    <property type="molecule type" value="Genomic_DNA"/>
</dbReference>
<evidence type="ECO:0000313" key="8">
    <source>
        <dbReference type="EMBL" id="TGA97706.1"/>
    </source>
</evidence>
<dbReference type="InterPro" id="IPR043149">
    <property type="entry name" value="TagF_N"/>
</dbReference>
<keyword evidence="7" id="KW-0812">Transmembrane</keyword>
<dbReference type="AlphaFoldDB" id="A0A4Z0GL74"/>
<dbReference type="GO" id="GO:0005886">
    <property type="term" value="C:plasma membrane"/>
    <property type="evidence" value="ECO:0007669"/>
    <property type="project" value="UniProtKB-SubCell"/>
</dbReference>
<sequence length="396" mass="46687">MEQYMLAKHSFLSRRKGLIRYLPAMVLAKILRSFFYFYFRKKKIVLIGGHCGEKYADNAAALHQFLLKNGPSYTVYFGLNHRHDPIAETIGGPVFQLGTIWNYLLYDHAVACYYSHSLESDVAPEIDFTRLANPKLTKVYLGHGIDGLKRNLFIFDTRRSTFFICSSEREKQIKNKYWGIPEKKLMVTGMPRYDTLYLKRMHRPSRTILYMPTWREWLNADPSFFSSSFYQHVSGFLNSHELDTVLKRHGYQLNVMLHPFLHSVFSEFAGKNRSLSSITFCRPGQNIQELILASDMLITDYSSVSWDFYYLSKPVLFFQFDQTEYLEKRGAYLDFSKDLFGSVTFHEKETVKHLDQILSLKKPEDYYRHQVSQKDHFDFYDTDNCQRVIKYTLPRS</sequence>
<dbReference type="Proteomes" id="UP000298347">
    <property type="component" value="Unassembled WGS sequence"/>
</dbReference>
<keyword evidence="4 8" id="KW-0808">Transferase</keyword>
<accession>A0A4Z0GL74</accession>
<comment type="similarity">
    <text evidence="2">Belongs to the CDP-glycerol glycerophosphotransferase family.</text>
</comment>
<dbReference type="GO" id="GO:0019350">
    <property type="term" value="P:teichoic acid biosynthetic process"/>
    <property type="evidence" value="ECO:0007669"/>
    <property type="project" value="UniProtKB-KW"/>
</dbReference>
<keyword evidence="9" id="KW-1185">Reference proteome</keyword>
<evidence type="ECO:0000256" key="7">
    <source>
        <dbReference type="SAM" id="Phobius"/>
    </source>
</evidence>
<protein>
    <submittedName>
        <fullName evidence="8">CDP-glycerol glycerophosphotransferase family protein</fullName>
    </submittedName>
</protein>
<comment type="subcellular location">
    <subcellularLocation>
        <location evidence="1">Cell membrane</location>
        <topology evidence="1">Peripheral membrane protein</topology>
    </subcellularLocation>
</comment>
<name>A0A4Z0GL74_9BACL</name>
<evidence type="ECO:0000256" key="4">
    <source>
        <dbReference type="ARBA" id="ARBA00022679"/>
    </source>
</evidence>
<dbReference type="Gene3D" id="3.40.50.11820">
    <property type="match status" value="1"/>
</dbReference>
<evidence type="ECO:0000256" key="1">
    <source>
        <dbReference type="ARBA" id="ARBA00004202"/>
    </source>
</evidence>
<keyword evidence="7" id="KW-1133">Transmembrane helix</keyword>
<evidence type="ECO:0000256" key="2">
    <source>
        <dbReference type="ARBA" id="ARBA00010488"/>
    </source>
</evidence>
<keyword evidence="5" id="KW-0777">Teichoic acid biosynthesis</keyword>